<dbReference type="Proteomes" id="UP000015104">
    <property type="component" value="Unassembled WGS sequence"/>
</dbReference>
<dbReference type="SUPFAM" id="SSF81383">
    <property type="entry name" value="F-box domain"/>
    <property type="match status" value="1"/>
</dbReference>
<dbReference type="InterPro" id="IPR036047">
    <property type="entry name" value="F-box-like_dom_sf"/>
</dbReference>
<protein>
    <recommendedName>
        <fullName evidence="3">F-box domain-containing protein</fullName>
    </recommendedName>
</protein>
<dbReference type="Gene3D" id="1.20.1280.50">
    <property type="match status" value="1"/>
</dbReference>
<evidence type="ECO:0000313" key="1">
    <source>
        <dbReference type="EnsemblMetazoa" id="tetur07g02260.1"/>
    </source>
</evidence>
<name>T1K8R2_TETUR</name>
<dbReference type="EMBL" id="CAEY01001880">
    <property type="status" value="NOT_ANNOTATED_CDS"/>
    <property type="molecule type" value="Genomic_DNA"/>
</dbReference>
<reference evidence="1" key="2">
    <citation type="submission" date="2015-06" db="UniProtKB">
        <authorList>
            <consortium name="EnsemblMetazoa"/>
        </authorList>
    </citation>
    <scope>IDENTIFICATION</scope>
</reference>
<reference evidence="2" key="1">
    <citation type="submission" date="2011-08" db="EMBL/GenBank/DDBJ databases">
        <authorList>
            <person name="Rombauts S."/>
        </authorList>
    </citation>
    <scope>NUCLEOTIDE SEQUENCE</scope>
    <source>
        <strain evidence="2">London</strain>
    </source>
</reference>
<dbReference type="AlphaFoldDB" id="T1K8R2"/>
<proteinExistence type="predicted"/>
<dbReference type="HOGENOM" id="CLU_029073_1_0_1"/>
<sequence>MIIKNNYFKTLIYELPDDCLLAIFDYVNNLDDLMNCFKVCVGWSHLIVKRTKKVKYILEYPNYTFDCVYYEGDTQIDGTCLSTLFPNVKIAEFSYRLLRKVKLEDIVAFIRHQKSLKGLIHSLEEPIEKYCGELEMVCPNDLKSNMLPNGSGIKQLRIKLGTLWDFVRNAHNFPNLERLHLYIQSPYPDRPYHSPVFEKLKIVEIDTFCPNGIIFYGFQFMDSCPNLQSAYICTKNKSLYVDVTIKHECLQDLAIEFVSININAIVNKISKSQTPCVEETKKLKDEHSVKLVHILPDLVIFDVRGCREVTQRAANYVQNYFERNGRSTKFYFDGNRHEIKSDWPQLYTKRQKICRGFDFMKHCFLKDNFVLPYFLTPIDY</sequence>
<organism evidence="1 2">
    <name type="scientific">Tetranychus urticae</name>
    <name type="common">Two-spotted spider mite</name>
    <dbReference type="NCBI Taxonomy" id="32264"/>
    <lineage>
        <taxon>Eukaryota</taxon>
        <taxon>Metazoa</taxon>
        <taxon>Ecdysozoa</taxon>
        <taxon>Arthropoda</taxon>
        <taxon>Chelicerata</taxon>
        <taxon>Arachnida</taxon>
        <taxon>Acari</taxon>
        <taxon>Acariformes</taxon>
        <taxon>Trombidiformes</taxon>
        <taxon>Prostigmata</taxon>
        <taxon>Eleutherengona</taxon>
        <taxon>Raphignathae</taxon>
        <taxon>Tetranychoidea</taxon>
        <taxon>Tetranychidae</taxon>
        <taxon>Tetranychus</taxon>
    </lineage>
</organism>
<dbReference type="EnsemblMetazoa" id="tetur07g02260.1">
    <property type="protein sequence ID" value="tetur07g02260.1"/>
    <property type="gene ID" value="tetur07g02260"/>
</dbReference>
<accession>T1K8R2</accession>
<keyword evidence="2" id="KW-1185">Reference proteome</keyword>
<evidence type="ECO:0008006" key="3">
    <source>
        <dbReference type="Google" id="ProtNLM"/>
    </source>
</evidence>
<evidence type="ECO:0000313" key="2">
    <source>
        <dbReference type="Proteomes" id="UP000015104"/>
    </source>
</evidence>